<sequence length="107" mass="12297">MALHLSFTLDPELAERVDIFAKKQELERNEALLRLIEGGLVQAEQAGIVAPPRERSFKETARMQKNIDMLVRNIDELKKEVRVMHHLLNLQKDAAAARPAHRGFFKK</sequence>
<dbReference type="AlphaFoldDB" id="A0A644V5U1"/>
<organism evidence="1">
    <name type="scientific">bioreactor metagenome</name>
    <dbReference type="NCBI Taxonomy" id="1076179"/>
    <lineage>
        <taxon>unclassified sequences</taxon>
        <taxon>metagenomes</taxon>
        <taxon>ecological metagenomes</taxon>
    </lineage>
</organism>
<name>A0A644V5U1_9ZZZZ</name>
<proteinExistence type="predicted"/>
<evidence type="ECO:0000313" key="1">
    <source>
        <dbReference type="EMBL" id="MPL86699.1"/>
    </source>
</evidence>
<comment type="caution">
    <text evidence="1">The sequence shown here is derived from an EMBL/GenBank/DDBJ whole genome shotgun (WGS) entry which is preliminary data.</text>
</comment>
<gene>
    <name evidence="1" type="ORF">SDC9_32684</name>
</gene>
<dbReference type="EMBL" id="VSSQ01000226">
    <property type="protein sequence ID" value="MPL86699.1"/>
    <property type="molecule type" value="Genomic_DNA"/>
</dbReference>
<accession>A0A644V5U1</accession>
<reference evidence="1" key="1">
    <citation type="submission" date="2019-08" db="EMBL/GenBank/DDBJ databases">
        <authorList>
            <person name="Kucharzyk K."/>
            <person name="Murdoch R.W."/>
            <person name="Higgins S."/>
            <person name="Loffler F."/>
        </authorList>
    </citation>
    <scope>NUCLEOTIDE SEQUENCE</scope>
</reference>
<protein>
    <submittedName>
        <fullName evidence="1">Uncharacterized protein</fullName>
    </submittedName>
</protein>